<dbReference type="EMBL" id="KN838609">
    <property type="protein sequence ID" value="KIK01266.1"/>
    <property type="molecule type" value="Genomic_DNA"/>
</dbReference>
<reference evidence="3 4" key="1">
    <citation type="submission" date="2014-04" db="EMBL/GenBank/DDBJ databases">
        <authorList>
            <consortium name="DOE Joint Genome Institute"/>
            <person name="Kuo A."/>
            <person name="Kohler A."/>
            <person name="Nagy L.G."/>
            <person name="Floudas D."/>
            <person name="Copeland A."/>
            <person name="Barry K.W."/>
            <person name="Cichocki N."/>
            <person name="Veneault-Fourrey C."/>
            <person name="LaButti K."/>
            <person name="Lindquist E.A."/>
            <person name="Lipzen A."/>
            <person name="Lundell T."/>
            <person name="Morin E."/>
            <person name="Murat C."/>
            <person name="Sun H."/>
            <person name="Tunlid A."/>
            <person name="Henrissat B."/>
            <person name="Grigoriev I.V."/>
            <person name="Hibbett D.S."/>
            <person name="Martin F."/>
            <person name="Nordberg H.P."/>
            <person name="Cantor M.N."/>
            <person name="Hua S.X."/>
        </authorList>
    </citation>
    <scope>NUCLEOTIDE SEQUENCE [LARGE SCALE GENOMIC DNA]</scope>
    <source>
        <strain evidence="3 4">LaAM-08-1</strain>
    </source>
</reference>
<feature type="transmembrane region" description="Helical" evidence="1">
    <location>
        <begin position="47"/>
        <end position="70"/>
    </location>
</feature>
<keyword evidence="4" id="KW-1185">Reference proteome</keyword>
<feature type="signal peptide" evidence="2">
    <location>
        <begin position="1"/>
        <end position="15"/>
    </location>
</feature>
<evidence type="ECO:0000313" key="4">
    <source>
        <dbReference type="Proteomes" id="UP000054477"/>
    </source>
</evidence>
<reference evidence="4" key="2">
    <citation type="submission" date="2015-01" db="EMBL/GenBank/DDBJ databases">
        <title>Evolutionary Origins and Diversification of the Mycorrhizal Mutualists.</title>
        <authorList>
            <consortium name="DOE Joint Genome Institute"/>
            <consortium name="Mycorrhizal Genomics Consortium"/>
            <person name="Kohler A."/>
            <person name="Kuo A."/>
            <person name="Nagy L.G."/>
            <person name="Floudas D."/>
            <person name="Copeland A."/>
            <person name="Barry K.W."/>
            <person name="Cichocki N."/>
            <person name="Veneault-Fourrey C."/>
            <person name="LaButti K."/>
            <person name="Lindquist E.A."/>
            <person name="Lipzen A."/>
            <person name="Lundell T."/>
            <person name="Morin E."/>
            <person name="Murat C."/>
            <person name="Riley R."/>
            <person name="Ohm R."/>
            <person name="Sun H."/>
            <person name="Tunlid A."/>
            <person name="Henrissat B."/>
            <person name="Grigoriev I.V."/>
            <person name="Hibbett D.S."/>
            <person name="Martin F."/>
        </authorList>
    </citation>
    <scope>NUCLEOTIDE SEQUENCE [LARGE SCALE GENOMIC DNA]</scope>
    <source>
        <strain evidence="4">LaAM-08-1</strain>
    </source>
</reference>
<keyword evidence="2" id="KW-0732">Signal</keyword>
<organism evidence="3 4">
    <name type="scientific">Laccaria amethystina LaAM-08-1</name>
    <dbReference type="NCBI Taxonomy" id="1095629"/>
    <lineage>
        <taxon>Eukaryota</taxon>
        <taxon>Fungi</taxon>
        <taxon>Dikarya</taxon>
        <taxon>Basidiomycota</taxon>
        <taxon>Agaricomycotina</taxon>
        <taxon>Agaricomycetes</taxon>
        <taxon>Agaricomycetidae</taxon>
        <taxon>Agaricales</taxon>
        <taxon>Agaricineae</taxon>
        <taxon>Hydnangiaceae</taxon>
        <taxon>Laccaria</taxon>
    </lineage>
</organism>
<dbReference type="OrthoDB" id="2434664at2759"/>
<evidence type="ECO:0000256" key="1">
    <source>
        <dbReference type="SAM" id="Phobius"/>
    </source>
</evidence>
<protein>
    <submittedName>
        <fullName evidence="3">Uncharacterized protein</fullName>
    </submittedName>
</protein>
<keyword evidence="1" id="KW-1133">Transmembrane helix</keyword>
<dbReference type="HOGENOM" id="CLU_622645_0_0_1"/>
<evidence type="ECO:0000313" key="3">
    <source>
        <dbReference type="EMBL" id="KIK01266.1"/>
    </source>
</evidence>
<keyword evidence="1" id="KW-0472">Membrane</keyword>
<feature type="transmembrane region" description="Helical" evidence="1">
    <location>
        <begin position="91"/>
        <end position="113"/>
    </location>
</feature>
<evidence type="ECO:0000256" key="2">
    <source>
        <dbReference type="SAM" id="SignalP"/>
    </source>
</evidence>
<keyword evidence="1" id="KW-0812">Transmembrane</keyword>
<proteinExistence type="predicted"/>
<dbReference type="Proteomes" id="UP000054477">
    <property type="component" value="Unassembled WGS sequence"/>
</dbReference>
<feature type="chain" id="PRO_5012791284" evidence="2">
    <location>
        <begin position="16"/>
        <end position="520"/>
    </location>
</feature>
<dbReference type="AlphaFoldDB" id="A0A0C9X852"/>
<gene>
    <name evidence="3" type="ORF">K443DRAFT_678528</name>
</gene>
<name>A0A0C9X852_9AGAR</name>
<accession>A0A0C9X852</accession>
<sequence length="520" mass="58570">MIPFTFLFYATIVYALPHPFPDTTVTSPASTPNGPSLPFINPTGKVALLWTSIGLAVVTSFWQGLIVTIVTIAEGQGMWTFRFRIARYEHWWWTGVSAMLSTSFGLIIFSFLSGNSSDSLGVLTLSTATAVTIVRYAIPAWRHRTYIELRWLSWTGPSRTGISSTFGKFCGERPDWVGIQNMPRLEPIIPAPSDEWGWAVNPPKAIWEDPTALLQGLDEKAISRVVPTNGQLGRCVYDDGYDRGQVSLLWSEKEGFRRRVSRAITSVPSTLLHSVPSTYDGFNGTGLCLAMGILGRNKGLAPFQLVFDVHDRRKNERGVVRSDPKYKVTTEIETTSSWFPRPNKVMRSFYQKSMEEQYSGLGDEFVSVAVELALILLDCPPTAARQWLDQNLEQQSIELNQHMSNRPEGSMRTLASPEELQTLYRASYTSMIISLNYFDLAQHNRGSARRPDLTCFALLWLAEGGDAPAWWKEEWVETRLKEEANMLRGKWKRAASWLLGLDDVPTLLNLEEWPGWGATK</sequence>